<proteinExistence type="predicted"/>
<evidence type="ECO:0000313" key="9">
    <source>
        <dbReference type="EMBL" id="TDD67388.1"/>
    </source>
</evidence>
<evidence type="ECO:0000256" key="4">
    <source>
        <dbReference type="ARBA" id="ARBA00022692"/>
    </source>
</evidence>
<evidence type="ECO:0000259" key="8">
    <source>
        <dbReference type="PROSITE" id="PS50850"/>
    </source>
</evidence>
<feature type="transmembrane region" description="Helical" evidence="7">
    <location>
        <begin position="183"/>
        <end position="207"/>
    </location>
</feature>
<feature type="transmembrane region" description="Helical" evidence="7">
    <location>
        <begin position="87"/>
        <end position="105"/>
    </location>
</feature>
<keyword evidence="2" id="KW-0813">Transport</keyword>
<keyword evidence="3" id="KW-1003">Cell membrane</keyword>
<keyword evidence="5 7" id="KW-1133">Transmembrane helix</keyword>
<feature type="transmembrane region" description="Helical" evidence="7">
    <location>
        <begin position="52"/>
        <end position="75"/>
    </location>
</feature>
<dbReference type="PANTHER" id="PTHR23517:SF13">
    <property type="entry name" value="MAJOR FACILITATOR SUPERFAMILY MFS_1"/>
    <property type="match status" value="1"/>
</dbReference>
<dbReference type="AlphaFoldDB" id="A0A4R5A5T4"/>
<dbReference type="GO" id="GO:0022857">
    <property type="term" value="F:transmembrane transporter activity"/>
    <property type="evidence" value="ECO:0007669"/>
    <property type="project" value="InterPro"/>
</dbReference>
<sequence>MKMTIEVLTRPERGTVPHGTGFWLTAYAFAVTMAFSAVPTPLYVDYQHRDHFSAATVTVVFAVYALGVVASLLLVGHVSDRFGRRRVLVPAVLVSVLAGFVFLDWPTLPGLLLARVLQGLSVGAITATATVHLAELHRAARPEAGRRRAEIVAVAANLGGIGLGPLVSGLLADVAADPLRLPYLVVSVLLVLAAIGLSLVPETAPVLDDLGPYRPQRVRVPVGERGLYYAAALTAFSALAVFGLFTSVTPTLLTDMLDAPSHTLTGAVAFATFAAGATGQVLLARRPPRRTLTAGSAAVAMGLAVLVASVYASSLAGFLLGGVVAGAGAGLLFAAGVAVVSGLAGATGRAEALAGFFIAGYVGLAVPVLGLGLATRVFGLTGALVAFVVVVVALGVGSALAAVRRLR</sequence>
<organism evidence="9 10">
    <name type="scientific">Jiangella aurantiaca</name>
    <dbReference type="NCBI Taxonomy" id="2530373"/>
    <lineage>
        <taxon>Bacteria</taxon>
        <taxon>Bacillati</taxon>
        <taxon>Actinomycetota</taxon>
        <taxon>Actinomycetes</taxon>
        <taxon>Jiangellales</taxon>
        <taxon>Jiangellaceae</taxon>
        <taxon>Jiangella</taxon>
    </lineage>
</organism>
<dbReference type="PANTHER" id="PTHR23517">
    <property type="entry name" value="RESISTANCE PROTEIN MDTM, PUTATIVE-RELATED-RELATED"/>
    <property type="match status" value="1"/>
</dbReference>
<feature type="transmembrane region" description="Helical" evidence="7">
    <location>
        <begin position="352"/>
        <end position="374"/>
    </location>
</feature>
<feature type="transmembrane region" description="Helical" evidence="7">
    <location>
        <begin position="227"/>
        <end position="245"/>
    </location>
</feature>
<dbReference type="InterPro" id="IPR020846">
    <property type="entry name" value="MFS_dom"/>
</dbReference>
<feature type="domain" description="Major facilitator superfamily (MFS) profile" evidence="8">
    <location>
        <begin position="1"/>
        <end position="407"/>
    </location>
</feature>
<dbReference type="SUPFAM" id="SSF103473">
    <property type="entry name" value="MFS general substrate transporter"/>
    <property type="match status" value="1"/>
</dbReference>
<dbReference type="Proteomes" id="UP000295217">
    <property type="component" value="Unassembled WGS sequence"/>
</dbReference>
<evidence type="ECO:0000313" key="10">
    <source>
        <dbReference type="Proteomes" id="UP000295217"/>
    </source>
</evidence>
<evidence type="ECO:0000256" key="5">
    <source>
        <dbReference type="ARBA" id="ARBA00022989"/>
    </source>
</evidence>
<reference evidence="9 10" key="1">
    <citation type="submission" date="2019-02" db="EMBL/GenBank/DDBJ databases">
        <title>Draft genome sequences of novel Actinobacteria.</title>
        <authorList>
            <person name="Sahin N."/>
            <person name="Ay H."/>
            <person name="Saygin H."/>
        </authorList>
    </citation>
    <scope>NUCLEOTIDE SEQUENCE [LARGE SCALE GENOMIC DNA]</scope>
    <source>
        <strain evidence="9 10">8K307</strain>
    </source>
</reference>
<dbReference type="InterPro" id="IPR036259">
    <property type="entry name" value="MFS_trans_sf"/>
</dbReference>
<evidence type="ECO:0000256" key="7">
    <source>
        <dbReference type="SAM" id="Phobius"/>
    </source>
</evidence>
<evidence type="ECO:0000256" key="6">
    <source>
        <dbReference type="ARBA" id="ARBA00023136"/>
    </source>
</evidence>
<dbReference type="GO" id="GO:0005886">
    <property type="term" value="C:plasma membrane"/>
    <property type="evidence" value="ECO:0007669"/>
    <property type="project" value="UniProtKB-SubCell"/>
</dbReference>
<dbReference type="PROSITE" id="PS50850">
    <property type="entry name" value="MFS"/>
    <property type="match status" value="1"/>
</dbReference>
<feature type="transmembrane region" description="Helical" evidence="7">
    <location>
        <begin position="265"/>
        <end position="284"/>
    </location>
</feature>
<feature type="transmembrane region" description="Helical" evidence="7">
    <location>
        <begin position="291"/>
        <end position="312"/>
    </location>
</feature>
<keyword evidence="6 7" id="KW-0472">Membrane</keyword>
<feature type="transmembrane region" description="Helical" evidence="7">
    <location>
        <begin position="318"/>
        <end position="340"/>
    </location>
</feature>
<gene>
    <name evidence="9" type="ORF">E1262_19105</name>
</gene>
<name>A0A4R5A5T4_9ACTN</name>
<accession>A0A4R5A5T4</accession>
<keyword evidence="10" id="KW-1185">Reference proteome</keyword>
<evidence type="ECO:0000256" key="2">
    <source>
        <dbReference type="ARBA" id="ARBA00022448"/>
    </source>
</evidence>
<feature type="transmembrane region" description="Helical" evidence="7">
    <location>
        <begin position="380"/>
        <end position="403"/>
    </location>
</feature>
<dbReference type="InterPro" id="IPR050171">
    <property type="entry name" value="MFS_Transporters"/>
</dbReference>
<dbReference type="OrthoDB" id="3177957at2"/>
<dbReference type="InterPro" id="IPR011701">
    <property type="entry name" value="MFS"/>
</dbReference>
<evidence type="ECO:0000256" key="1">
    <source>
        <dbReference type="ARBA" id="ARBA00004651"/>
    </source>
</evidence>
<dbReference type="Gene3D" id="1.20.1250.20">
    <property type="entry name" value="MFS general substrate transporter like domains"/>
    <property type="match status" value="1"/>
</dbReference>
<protein>
    <submittedName>
        <fullName evidence="9">MFS transporter</fullName>
    </submittedName>
</protein>
<evidence type="ECO:0000256" key="3">
    <source>
        <dbReference type="ARBA" id="ARBA00022475"/>
    </source>
</evidence>
<feature type="transmembrane region" description="Helical" evidence="7">
    <location>
        <begin position="111"/>
        <end position="131"/>
    </location>
</feature>
<comment type="subcellular location">
    <subcellularLocation>
        <location evidence="1">Cell membrane</location>
        <topology evidence="1">Multi-pass membrane protein</topology>
    </subcellularLocation>
</comment>
<feature type="transmembrane region" description="Helical" evidence="7">
    <location>
        <begin position="21"/>
        <end position="40"/>
    </location>
</feature>
<comment type="caution">
    <text evidence="9">The sequence shown here is derived from an EMBL/GenBank/DDBJ whole genome shotgun (WGS) entry which is preliminary data.</text>
</comment>
<dbReference type="EMBL" id="SMLB01000029">
    <property type="protein sequence ID" value="TDD67388.1"/>
    <property type="molecule type" value="Genomic_DNA"/>
</dbReference>
<dbReference type="Pfam" id="PF07690">
    <property type="entry name" value="MFS_1"/>
    <property type="match status" value="1"/>
</dbReference>
<feature type="transmembrane region" description="Helical" evidence="7">
    <location>
        <begin position="151"/>
        <end position="171"/>
    </location>
</feature>
<keyword evidence="4 7" id="KW-0812">Transmembrane</keyword>